<dbReference type="EMBL" id="KN824339">
    <property type="protein sequence ID" value="KIM23287.1"/>
    <property type="molecule type" value="Genomic_DNA"/>
</dbReference>
<dbReference type="STRING" id="933852.A0A0C2X1A7"/>
<name>A0A0C2X1A7_SERVB</name>
<evidence type="ECO:0000313" key="1">
    <source>
        <dbReference type="EMBL" id="KIM23287.1"/>
    </source>
</evidence>
<keyword evidence="2" id="KW-1185">Reference proteome</keyword>
<sequence length="534" mass="60405">MFTLSRPTMNQGFVPVPSFPDPNAQRNRVLSSKEMTALKHMSESNARFTRMLDEELEQLRSTYETVHNRYLQLQLDIEATQSELHRVRSLINASEVQRALRQSEQQDLLALMHPIRRCPDDILREIFELVTANIASWKDTLNESVNLSSVCQKWRLVAISTPSLWTKVSFDLNNEPEVLEHQQQTVVSRIKGRAASIVVGDLEYPPDPVEWINACGLDMFPLIENLHFNLKKPGNIIELLRPDLSLPAGRVRKLVIDAVGPSSRLRDIGQPKWIGENLLDQFPGLLSATINGVSMIQFQMTKINSTLTELTINNAKYVAIMSILWDCPELETLTLRDTLILGDPTPVEAPSLKSLQLESTEGDAWMIHTSLPKLETLIFFPDTPAILTLISTNRSIKSLVYRGATADILDIAPQLLALNITPPLHALSTTLASSQMVLPNLGTLVVDMLSISYEMTMQEFDMFVRARCLHVDHPKSLAKKPSQVISDLIFILPVNHQPQKWQASELYKESTRKEDIQVLSEKKLLYLEWPVHTD</sequence>
<reference evidence="1 2" key="1">
    <citation type="submission" date="2014-04" db="EMBL/GenBank/DDBJ databases">
        <authorList>
            <consortium name="DOE Joint Genome Institute"/>
            <person name="Kuo A."/>
            <person name="Zuccaro A."/>
            <person name="Kohler A."/>
            <person name="Nagy L.G."/>
            <person name="Floudas D."/>
            <person name="Copeland A."/>
            <person name="Barry K.W."/>
            <person name="Cichocki N."/>
            <person name="Veneault-Fourrey C."/>
            <person name="LaButti K."/>
            <person name="Lindquist E.A."/>
            <person name="Lipzen A."/>
            <person name="Lundell T."/>
            <person name="Morin E."/>
            <person name="Murat C."/>
            <person name="Sun H."/>
            <person name="Tunlid A."/>
            <person name="Henrissat B."/>
            <person name="Grigoriev I.V."/>
            <person name="Hibbett D.S."/>
            <person name="Martin F."/>
            <person name="Nordberg H.P."/>
            <person name="Cantor M.N."/>
            <person name="Hua S.X."/>
        </authorList>
    </citation>
    <scope>NUCLEOTIDE SEQUENCE [LARGE SCALE GENOMIC DNA]</scope>
    <source>
        <strain evidence="1 2">MAFF 305830</strain>
    </source>
</reference>
<dbReference type="HOGENOM" id="CLU_032935_2_0_1"/>
<dbReference type="Gene3D" id="3.80.10.10">
    <property type="entry name" value="Ribonuclease Inhibitor"/>
    <property type="match status" value="1"/>
</dbReference>
<dbReference type="SUPFAM" id="SSF52047">
    <property type="entry name" value="RNI-like"/>
    <property type="match status" value="1"/>
</dbReference>
<dbReference type="Gene3D" id="1.20.1280.50">
    <property type="match status" value="1"/>
</dbReference>
<dbReference type="Proteomes" id="UP000054097">
    <property type="component" value="Unassembled WGS sequence"/>
</dbReference>
<evidence type="ECO:0000313" key="2">
    <source>
        <dbReference type="Proteomes" id="UP000054097"/>
    </source>
</evidence>
<organism evidence="1 2">
    <name type="scientific">Serendipita vermifera MAFF 305830</name>
    <dbReference type="NCBI Taxonomy" id="933852"/>
    <lineage>
        <taxon>Eukaryota</taxon>
        <taxon>Fungi</taxon>
        <taxon>Dikarya</taxon>
        <taxon>Basidiomycota</taxon>
        <taxon>Agaricomycotina</taxon>
        <taxon>Agaricomycetes</taxon>
        <taxon>Sebacinales</taxon>
        <taxon>Serendipitaceae</taxon>
        <taxon>Serendipita</taxon>
    </lineage>
</organism>
<accession>A0A0C2X1A7</accession>
<gene>
    <name evidence="1" type="ORF">M408DRAFT_27978</name>
</gene>
<dbReference type="OrthoDB" id="2269034at2759"/>
<dbReference type="AlphaFoldDB" id="A0A0C2X1A7"/>
<protein>
    <submittedName>
        <fullName evidence="1">Uncharacterized protein</fullName>
    </submittedName>
</protein>
<reference evidence="2" key="2">
    <citation type="submission" date="2015-01" db="EMBL/GenBank/DDBJ databases">
        <title>Evolutionary Origins and Diversification of the Mycorrhizal Mutualists.</title>
        <authorList>
            <consortium name="DOE Joint Genome Institute"/>
            <consortium name="Mycorrhizal Genomics Consortium"/>
            <person name="Kohler A."/>
            <person name="Kuo A."/>
            <person name="Nagy L.G."/>
            <person name="Floudas D."/>
            <person name="Copeland A."/>
            <person name="Barry K.W."/>
            <person name="Cichocki N."/>
            <person name="Veneault-Fourrey C."/>
            <person name="LaButti K."/>
            <person name="Lindquist E.A."/>
            <person name="Lipzen A."/>
            <person name="Lundell T."/>
            <person name="Morin E."/>
            <person name="Murat C."/>
            <person name="Riley R."/>
            <person name="Ohm R."/>
            <person name="Sun H."/>
            <person name="Tunlid A."/>
            <person name="Henrissat B."/>
            <person name="Grigoriev I.V."/>
            <person name="Hibbett D.S."/>
            <person name="Martin F."/>
        </authorList>
    </citation>
    <scope>NUCLEOTIDE SEQUENCE [LARGE SCALE GENOMIC DNA]</scope>
    <source>
        <strain evidence="2">MAFF 305830</strain>
    </source>
</reference>
<proteinExistence type="predicted"/>
<dbReference type="InterPro" id="IPR032675">
    <property type="entry name" value="LRR_dom_sf"/>
</dbReference>